<dbReference type="EMBL" id="RLIH01000020">
    <property type="protein sequence ID" value="RVU53910.1"/>
    <property type="molecule type" value="Genomic_DNA"/>
</dbReference>
<reference evidence="1 2" key="1">
    <citation type="submission" date="2018-11" db="EMBL/GenBank/DDBJ databases">
        <title>Genome sequencing and assembly of Anaerosphaera sp. nov., GS7-6-2.</title>
        <authorList>
            <person name="Rettenmaier R."/>
            <person name="Liebl W."/>
            <person name="Zverlov V."/>
        </authorList>
    </citation>
    <scope>NUCLEOTIDE SEQUENCE [LARGE SCALE GENOMIC DNA]</scope>
    <source>
        <strain evidence="1 2">GS7-6-2</strain>
    </source>
</reference>
<keyword evidence="2" id="KW-1185">Reference proteome</keyword>
<evidence type="ECO:0000313" key="2">
    <source>
        <dbReference type="Proteomes" id="UP000288812"/>
    </source>
</evidence>
<dbReference type="RefSeq" id="WP_127725316.1">
    <property type="nucleotide sequence ID" value="NZ_RLIH01000020.1"/>
</dbReference>
<evidence type="ECO:0000313" key="1">
    <source>
        <dbReference type="EMBL" id="RVU53910.1"/>
    </source>
</evidence>
<comment type="caution">
    <text evidence="1">The sequence shown here is derived from an EMBL/GenBank/DDBJ whole genome shotgun (WGS) entry which is preliminary data.</text>
</comment>
<gene>
    <name evidence="1" type="ORF">EF514_10060</name>
</gene>
<organism evidence="1 2">
    <name type="scientific">Anaerosphaera multitolerans</name>
    <dbReference type="NCBI Taxonomy" id="2487351"/>
    <lineage>
        <taxon>Bacteria</taxon>
        <taxon>Bacillati</taxon>
        <taxon>Bacillota</taxon>
        <taxon>Tissierellia</taxon>
        <taxon>Tissierellales</taxon>
        <taxon>Peptoniphilaceae</taxon>
        <taxon>Anaerosphaera</taxon>
    </lineage>
</organism>
<protein>
    <submittedName>
        <fullName evidence="1">Uncharacterized protein</fullName>
    </submittedName>
</protein>
<accession>A0A437S4I3</accession>
<dbReference type="Proteomes" id="UP000288812">
    <property type="component" value="Unassembled WGS sequence"/>
</dbReference>
<proteinExistence type="predicted"/>
<name>A0A437S4I3_9FIRM</name>
<sequence length="69" mass="8171">MIEFKDNQNRNVWYYAAVQEATNSHEYEREDNKAPETWTKLLPVRDWKALEKEWSNANSSTNPGDVIIK</sequence>
<dbReference type="AlphaFoldDB" id="A0A437S4I3"/>